<sequence>MLATLEVERGDIKATKPPAAPLAAGSRVVGRLGVSSNSKNLVYKLSRRPGVYGDDHDENEDDECDDDLVMFVG</sequence>
<evidence type="ECO:0000313" key="1">
    <source>
        <dbReference type="EMBL" id="KDQ50434.1"/>
    </source>
</evidence>
<dbReference type="EMBL" id="KL197760">
    <property type="protein sequence ID" value="KDQ50434.1"/>
    <property type="molecule type" value="Genomic_DNA"/>
</dbReference>
<dbReference type="HOGENOM" id="CLU_2705152_0_0_1"/>
<proteinExistence type="predicted"/>
<protein>
    <submittedName>
        <fullName evidence="1">Uncharacterized protein</fullName>
    </submittedName>
</protein>
<keyword evidence="2" id="KW-1185">Reference proteome</keyword>
<name>A0A067P6R7_9AGAM</name>
<reference evidence="2" key="1">
    <citation type="journal article" date="2014" name="Proc. Natl. Acad. Sci. U.S.A.">
        <title>Extensive sampling of basidiomycete genomes demonstrates inadequacy of the white-rot/brown-rot paradigm for wood decay fungi.</title>
        <authorList>
            <person name="Riley R."/>
            <person name="Salamov A.A."/>
            <person name="Brown D.W."/>
            <person name="Nagy L.G."/>
            <person name="Floudas D."/>
            <person name="Held B.W."/>
            <person name="Levasseur A."/>
            <person name="Lombard V."/>
            <person name="Morin E."/>
            <person name="Otillar R."/>
            <person name="Lindquist E.A."/>
            <person name="Sun H."/>
            <person name="LaButti K.M."/>
            <person name="Schmutz J."/>
            <person name="Jabbour D."/>
            <person name="Luo H."/>
            <person name="Baker S.E."/>
            <person name="Pisabarro A.G."/>
            <person name="Walton J.D."/>
            <person name="Blanchette R.A."/>
            <person name="Henrissat B."/>
            <person name="Martin F."/>
            <person name="Cullen D."/>
            <person name="Hibbett D.S."/>
            <person name="Grigoriev I.V."/>
        </authorList>
    </citation>
    <scope>NUCLEOTIDE SEQUENCE [LARGE SCALE GENOMIC DNA]</scope>
    <source>
        <strain evidence="2">MUCL 33604</strain>
    </source>
</reference>
<dbReference type="AlphaFoldDB" id="A0A067P6R7"/>
<dbReference type="Proteomes" id="UP000027265">
    <property type="component" value="Unassembled WGS sequence"/>
</dbReference>
<organism evidence="1 2">
    <name type="scientific">Jaapia argillacea MUCL 33604</name>
    <dbReference type="NCBI Taxonomy" id="933084"/>
    <lineage>
        <taxon>Eukaryota</taxon>
        <taxon>Fungi</taxon>
        <taxon>Dikarya</taxon>
        <taxon>Basidiomycota</taxon>
        <taxon>Agaricomycotina</taxon>
        <taxon>Agaricomycetes</taxon>
        <taxon>Agaricomycetidae</taxon>
        <taxon>Jaapiales</taxon>
        <taxon>Jaapiaceae</taxon>
        <taxon>Jaapia</taxon>
    </lineage>
</organism>
<evidence type="ECO:0000313" key="2">
    <source>
        <dbReference type="Proteomes" id="UP000027265"/>
    </source>
</evidence>
<dbReference type="InParanoid" id="A0A067P6R7"/>
<accession>A0A067P6R7</accession>
<gene>
    <name evidence="1" type="ORF">JAAARDRAFT_42092</name>
</gene>